<dbReference type="OrthoDB" id="26764at2157"/>
<organism evidence="1 2">
    <name type="scientific">Thermoproteus uzoniensis (strain 768-20)</name>
    <dbReference type="NCBI Taxonomy" id="999630"/>
    <lineage>
        <taxon>Archaea</taxon>
        <taxon>Thermoproteota</taxon>
        <taxon>Thermoprotei</taxon>
        <taxon>Thermoproteales</taxon>
        <taxon>Thermoproteaceae</taxon>
        <taxon>Thermoproteus</taxon>
    </lineage>
</organism>
<dbReference type="HOGENOM" id="CLU_1891555_0_0_2"/>
<dbReference type="EMBL" id="CP002590">
    <property type="protein sequence ID" value="AEA13478.1"/>
    <property type="molecule type" value="Genomic_DNA"/>
</dbReference>
<accession>F2L4X4</accession>
<sequence length="134" mass="14798">MASTIGEYKSVITWNTGYIEVRKENRVIYTAVLRNLAVGMYRILNSLQEASRGLVGMRLALTACDDWTAYVEPKITGVGWLVDYGLRTVVGARCLDGLCVLAQRCVSQNISYIDHRNYDGPLISAALGFGLADF</sequence>
<dbReference type="AlphaFoldDB" id="F2L4X4"/>
<dbReference type="Proteomes" id="UP000008138">
    <property type="component" value="Chromosome"/>
</dbReference>
<reference key="2">
    <citation type="submission" date="2011-03" db="EMBL/GenBank/DDBJ databases">
        <title>Complete genome sequence of the thermoacidophilic crenarchaeon Thermoproteus uzoniensis 768-20.</title>
        <authorList>
            <person name="Mardanov A.V."/>
            <person name="Gumerov V.M."/>
            <person name="Beletsky A.V."/>
            <person name="Prokofeva M.I."/>
            <person name="Bonch-Osmolovskaya E.A."/>
            <person name="Ravin N.V."/>
            <person name="Skryabin K.G."/>
        </authorList>
    </citation>
    <scope>NUCLEOTIDE SEQUENCE</scope>
    <source>
        <strain>768-20</strain>
    </source>
</reference>
<keyword evidence="2" id="KW-1185">Reference proteome</keyword>
<name>F2L4X4_THEU7</name>
<proteinExistence type="predicted"/>
<dbReference type="RefSeq" id="WP_013680813.1">
    <property type="nucleotide sequence ID" value="NC_015315.1"/>
</dbReference>
<reference evidence="1 2" key="1">
    <citation type="journal article" date="2011" name="J. Bacteriol.">
        <title>Complete genome sequence of the thermoacidophilic crenarchaeon Thermoproteus uzoniensis 768-20.</title>
        <authorList>
            <person name="Mardanov A.V."/>
            <person name="Gumerov V.M."/>
            <person name="Beletsky A.V."/>
            <person name="Prokofeva M.I."/>
            <person name="Bonch-Osmolovskaya E.A."/>
            <person name="Ravin N.V."/>
            <person name="Skryabin K.G."/>
        </authorList>
    </citation>
    <scope>NUCLEOTIDE SEQUENCE [LARGE SCALE GENOMIC DNA]</scope>
    <source>
        <strain evidence="1 2">768-20</strain>
    </source>
</reference>
<dbReference type="KEGG" id="tuz:TUZN_2020"/>
<evidence type="ECO:0000313" key="1">
    <source>
        <dbReference type="EMBL" id="AEA13478.1"/>
    </source>
</evidence>
<dbReference type="eggNOG" id="arCOG14047">
    <property type="taxonomic scope" value="Archaea"/>
</dbReference>
<evidence type="ECO:0000313" key="2">
    <source>
        <dbReference type="Proteomes" id="UP000008138"/>
    </source>
</evidence>
<protein>
    <submittedName>
        <fullName evidence="1">Uncharacterized protein</fullName>
    </submittedName>
</protein>
<gene>
    <name evidence="1" type="ordered locus">TUZN_2020</name>
</gene>
<dbReference type="STRING" id="999630.TUZN_2020"/>
<dbReference type="GeneID" id="10361531"/>